<organism evidence="1">
    <name type="scientific">uncultured organism</name>
    <dbReference type="NCBI Taxonomy" id="155900"/>
    <lineage>
        <taxon>unclassified sequences</taxon>
        <taxon>environmental samples</taxon>
    </lineage>
</organism>
<accession>A0A5B8RFG2</accession>
<dbReference type="AlphaFoldDB" id="A0A5B8RFG2"/>
<protein>
    <submittedName>
        <fullName evidence="1">Uncharacterized protein</fullName>
    </submittedName>
</protein>
<reference evidence="1" key="1">
    <citation type="submission" date="2019-06" db="EMBL/GenBank/DDBJ databases">
        <authorList>
            <person name="Murdoch R.W."/>
            <person name="Fathepure B."/>
        </authorList>
    </citation>
    <scope>NUCLEOTIDE SEQUENCE</scope>
</reference>
<name>A0A5B8RFG2_9ZZZZ</name>
<sequence length="54" mass="6296">MEVFDFLPKRLLSRFHLNAFLNEGQYWFTQITGGAEFLLSHRDAWLGLKAEPLA</sequence>
<proteinExistence type="predicted"/>
<evidence type="ECO:0000313" key="1">
    <source>
        <dbReference type="EMBL" id="QEA06282.1"/>
    </source>
</evidence>
<dbReference type="EMBL" id="MN079134">
    <property type="protein sequence ID" value="QEA06282.1"/>
    <property type="molecule type" value="Genomic_DNA"/>
</dbReference>
<gene>
    <name evidence="1" type="ORF">KBTEX_02613</name>
</gene>